<keyword evidence="3" id="KW-1185">Reference proteome</keyword>
<dbReference type="InterPro" id="IPR036390">
    <property type="entry name" value="WH_DNA-bd_sf"/>
</dbReference>
<evidence type="ECO:0000313" key="2">
    <source>
        <dbReference type="EMBL" id="GDY30450.1"/>
    </source>
</evidence>
<dbReference type="Pfam" id="PF12802">
    <property type="entry name" value="MarR_2"/>
    <property type="match status" value="1"/>
</dbReference>
<proteinExistence type="predicted"/>
<dbReference type="PANTHER" id="PTHR33164:SF43">
    <property type="entry name" value="HTH-TYPE TRANSCRIPTIONAL REPRESSOR YETL"/>
    <property type="match status" value="1"/>
</dbReference>
<dbReference type="InterPro" id="IPR039422">
    <property type="entry name" value="MarR/SlyA-like"/>
</dbReference>
<dbReference type="PRINTS" id="PR00598">
    <property type="entry name" value="HTHMARR"/>
</dbReference>
<gene>
    <name evidence="2" type="ORF">GTS_20830</name>
</gene>
<name>A0A4D4J5U6_9PSEU</name>
<feature type="domain" description="HTH marR-type" evidence="1">
    <location>
        <begin position="27"/>
        <end position="159"/>
    </location>
</feature>
<dbReference type="SMART" id="SM00347">
    <property type="entry name" value="HTH_MARR"/>
    <property type="match status" value="1"/>
</dbReference>
<protein>
    <recommendedName>
        <fullName evidence="1">HTH marR-type domain-containing protein</fullName>
    </recommendedName>
</protein>
<dbReference type="Gene3D" id="1.10.10.10">
    <property type="entry name" value="Winged helix-like DNA-binding domain superfamily/Winged helix DNA-binding domain"/>
    <property type="match status" value="1"/>
</dbReference>
<dbReference type="InterPro" id="IPR000835">
    <property type="entry name" value="HTH_MarR-typ"/>
</dbReference>
<evidence type="ECO:0000259" key="1">
    <source>
        <dbReference type="PROSITE" id="PS50995"/>
    </source>
</evidence>
<dbReference type="PANTHER" id="PTHR33164">
    <property type="entry name" value="TRANSCRIPTIONAL REGULATOR, MARR FAMILY"/>
    <property type="match status" value="1"/>
</dbReference>
<dbReference type="InterPro" id="IPR036388">
    <property type="entry name" value="WH-like_DNA-bd_sf"/>
</dbReference>
<dbReference type="Proteomes" id="UP000298860">
    <property type="component" value="Unassembled WGS sequence"/>
</dbReference>
<dbReference type="SUPFAM" id="SSF46785">
    <property type="entry name" value="Winged helix' DNA-binding domain"/>
    <property type="match status" value="1"/>
</dbReference>
<dbReference type="PROSITE" id="PS50995">
    <property type="entry name" value="HTH_MARR_2"/>
    <property type="match status" value="1"/>
</dbReference>
<organism evidence="2 3">
    <name type="scientific">Gandjariella thermophila</name>
    <dbReference type="NCBI Taxonomy" id="1931992"/>
    <lineage>
        <taxon>Bacteria</taxon>
        <taxon>Bacillati</taxon>
        <taxon>Actinomycetota</taxon>
        <taxon>Actinomycetes</taxon>
        <taxon>Pseudonocardiales</taxon>
        <taxon>Pseudonocardiaceae</taxon>
        <taxon>Gandjariella</taxon>
    </lineage>
</organism>
<evidence type="ECO:0000313" key="3">
    <source>
        <dbReference type="Proteomes" id="UP000298860"/>
    </source>
</evidence>
<sequence length="173" mass="19061">MPTMAGMNAAESGDDDQALPGRLLRFPSFLMLQLVKEARRIRGSLGGSPADDGLRAPHVTVLACLADFGPAAQRTISDRLGIDPSDLVSLLDDLERSGYATRRRDERDRRRYVVAVTAAGRRILRRHLGAAEKLNDRLLAPLSPAEREQLHALLLRVLAHHDPSRVPGRYRSG</sequence>
<dbReference type="GO" id="GO:0006950">
    <property type="term" value="P:response to stress"/>
    <property type="evidence" value="ECO:0007669"/>
    <property type="project" value="TreeGrafter"/>
</dbReference>
<dbReference type="GO" id="GO:0003700">
    <property type="term" value="F:DNA-binding transcription factor activity"/>
    <property type="evidence" value="ECO:0007669"/>
    <property type="project" value="InterPro"/>
</dbReference>
<accession>A0A4D4J5U6</accession>
<dbReference type="OrthoDB" id="3480184at2"/>
<reference evidence="3" key="1">
    <citation type="submission" date="2019-04" db="EMBL/GenBank/DDBJ databases">
        <title>Draft genome sequence of Pseudonocardiaceae bacterium SL3-2-4.</title>
        <authorList>
            <person name="Ningsih F."/>
            <person name="Yokota A."/>
            <person name="Sakai Y."/>
            <person name="Nanatani K."/>
            <person name="Yabe S."/>
            <person name="Oetari A."/>
            <person name="Sjamsuridzal W."/>
        </authorList>
    </citation>
    <scope>NUCLEOTIDE SEQUENCE [LARGE SCALE GENOMIC DNA]</scope>
    <source>
        <strain evidence="3">SL3-2-4</strain>
    </source>
</reference>
<dbReference type="AlphaFoldDB" id="A0A4D4J5U6"/>
<dbReference type="EMBL" id="BJFL01000007">
    <property type="protein sequence ID" value="GDY30450.1"/>
    <property type="molecule type" value="Genomic_DNA"/>
</dbReference>
<comment type="caution">
    <text evidence="2">The sequence shown here is derived from an EMBL/GenBank/DDBJ whole genome shotgun (WGS) entry which is preliminary data.</text>
</comment>